<dbReference type="InterPro" id="IPR006076">
    <property type="entry name" value="FAD-dep_OxRdtase"/>
</dbReference>
<proteinExistence type="predicted"/>
<dbReference type="OrthoDB" id="429143at2759"/>
<sequence>MATPPRPFWHTLLPDGKPVAVNDLADDESCRRVGVLVIGCGLTGASAAYHLSQKLGSEVLVVDARDLADGATGRNGGHQWAEVAESGDEVGARHARIEAADITAVEAFVNTLNETERSPLELHRTGGVHFSMDEKEAPSYQSAVQGSSRERHEEYLIQRAGDDKMIIFGGCRHVATDEGEPFSHEGEPEEQVTEALVKGLERIFPDACFRVCHAWTGLMCFTQDGRPLVGPLQESAGQFVALGFGGHGMVRTFTCGRAISSLVLQAREGTKKSSISPEDTEILDFFAVDRVSGAPTCSSSTND</sequence>
<comment type="caution">
    <text evidence="2">The sequence shown here is derived from an EMBL/GenBank/DDBJ whole genome shotgun (WGS) entry which is preliminary data.</text>
</comment>
<dbReference type="Gene3D" id="3.30.9.10">
    <property type="entry name" value="D-Amino Acid Oxidase, subunit A, domain 2"/>
    <property type="match status" value="2"/>
</dbReference>
<protein>
    <recommendedName>
        <fullName evidence="1">FAD dependent oxidoreductase domain-containing protein</fullName>
    </recommendedName>
</protein>
<dbReference type="InterPro" id="IPR036188">
    <property type="entry name" value="FAD/NAD-bd_sf"/>
</dbReference>
<name>A0A2R5GAD7_9STRA</name>
<dbReference type="Gene3D" id="3.50.50.60">
    <property type="entry name" value="FAD/NAD(P)-binding domain"/>
    <property type="match status" value="2"/>
</dbReference>
<dbReference type="PANTHER" id="PTHR13847">
    <property type="entry name" value="SARCOSINE DEHYDROGENASE-RELATED"/>
    <property type="match status" value="1"/>
</dbReference>
<dbReference type="EMBL" id="BEYU01000038">
    <property type="protein sequence ID" value="GBG27972.1"/>
    <property type="molecule type" value="Genomic_DNA"/>
</dbReference>
<dbReference type="InParanoid" id="A0A2R5GAD7"/>
<dbReference type="AlphaFoldDB" id="A0A2R5GAD7"/>
<dbReference type="SUPFAM" id="SSF51971">
    <property type="entry name" value="Nucleotide-binding domain"/>
    <property type="match status" value="1"/>
</dbReference>
<evidence type="ECO:0000313" key="2">
    <source>
        <dbReference type="EMBL" id="GBG27972.1"/>
    </source>
</evidence>
<dbReference type="Proteomes" id="UP000241890">
    <property type="component" value="Unassembled WGS sequence"/>
</dbReference>
<dbReference type="PANTHER" id="PTHR13847:SF260">
    <property type="entry name" value="FAD DEPENDENT OXIDOREDUCTASE DOMAIN-CONTAINING PROTEIN"/>
    <property type="match status" value="1"/>
</dbReference>
<evidence type="ECO:0000259" key="1">
    <source>
        <dbReference type="Pfam" id="PF01266"/>
    </source>
</evidence>
<evidence type="ECO:0000313" key="3">
    <source>
        <dbReference type="Proteomes" id="UP000241890"/>
    </source>
</evidence>
<reference evidence="2 3" key="1">
    <citation type="submission" date="2017-12" db="EMBL/GenBank/DDBJ databases">
        <title>Sequencing, de novo assembly and annotation of complete genome of a new Thraustochytrid species, strain FCC1311.</title>
        <authorList>
            <person name="Sedici K."/>
            <person name="Godart F."/>
            <person name="Aiese Cigliano R."/>
            <person name="Sanseverino W."/>
            <person name="Barakat M."/>
            <person name="Ortet P."/>
            <person name="Marechal E."/>
            <person name="Cagnac O."/>
            <person name="Amato A."/>
        </authorList>
    </citation>
    <scope>NUCLEOTIDE SEQUENCE [LARGE SCALE GENOMIC DNA]</scope>
</reference>
<keyword evidence="3" id="KW-1185">Reference proteome</keyword>
<organism evidence="2 3">
    <name type="scientific">Hondaea fermentalgiana</name>
    <dbReference type="NCBI Taxonomy" id="2315210"/>
    <lineage>
        <taxon>Eukaryota</taxon>
        <taxon>Sar</taxon>
        <taxon>Stramenopiles</taxon>
        <taxon>Bigyra</taxon>
        <taxon>Labyrinthulomycetes</taxon>
        <taxon>Thraustochytrida</taxon>
        <taxon>Thraustochytriidae</taxon>
        <taxon>Hondaea</taxon>
    </lineage>
</organism>
<accession>A0A2R5GAD7</accession>
<dbReference type="Pfam" id="PF01266">
    <property type="entry name" value="DAO"/>
    <property type="match status" value="1"/>
</dbReference>
<gene>
    <name evidence="2" type="ORF">FCC1311_041952</name>
</gene>
<dbReference type="GO" id="GO:0005737">
    <property type="term" value="C:cytoplasm"/>
    <property type="evidence" value="ECO:0007669"/>
    <property type="project" value="TreeGrafter"/>
</dbReference>
<feature type="domain" description="FAD dependent oxidoreductase" evidence="1">
    <location>
        <begin position="35"/>
        <end position="147"/>
    </location>
</feature>